<organism evidence="5 6">
    <name type="scientific">Blautia producta</name>
    <dbReference type="NCBI Taxonomy" id="33035"/>
    <lineage>
        <taxon>Bacteria</taxon>
        <taxon>Bacillati</taxon>
        <taxon>Bacillota</taxon>
        <taxon>Clostridia</taxon>
        <taxon>Lachnospirales</taxon>
        <taxon>Lachnospiraceae</taxon>
        <taxon>Blautia</taxon>
    </lineage>
</organism>
<gene>
    <name evidence="5" type="ORF">PMF13cell1_03258</name>
</gene>
<dbReference type="InterPro" id="IPR036390">
    <property type="entry name" value="WH_DNA-bd_sf"/>
</dbReference>
<evidence type="ECO:0000256" key="1">
    <source>
        <dbReference type="ARBA" id="ARBA00023015"/>
    </source>
</evidence>
<dbReference type="Gene3D" id="1.10.10.10">
    <property type="entry name" value="Winged helix-like DNA-binding domain superfamily/Winged helix DNA-binding domain"/>
    <property type="match status" value="1"/>
</dbReference>
<feature type="domain" description="HTH arsR-type" evidence="4">
    <location>
        <begin position="12"/>
        <end position="92"/>
    </location>
</feature>
<dbReference type="PANTHER" id="PTHR43132">
    <property type="entry name" value="ARSENICAL RESISTANCE OPERON REPRESSOR ARSR-RELATED"/>
    <property type="match status" value="1"/>
</dbReference>
<evidence type="ECO:0000256" key="3">
    <source>
        <dbReference type="ARBA" id="ARBA00023163"/>
    </source>
</evidence>
<keyword evidence="1" id="KW-0805">Transcription regulation</keyword>
<dbReference type="GO" id="GO:0003700">
    <property type="term" value="F:DNA-binding transcription factor activity"/>
    <property type="evidence" value="ECO:0007669"/>
    <property type="project" value="InterPro"/>
</dbReference>
<evidence type="ECO:0000259" key="4">
    <source>
        <dbReference type="SMART" id="SM00418"/>
    </source>
</evidence>
<proteinExistence type="predicted"/>
<evidence type="ECO:0000256" key="2">
    <source>
        <dbReference type="ARBA" id="ARBA00023125"/>
    </source>
</evidence>
<keyword evidence="2" id="KW-0238">DNA-binding</keyword>
<reference evidence="5 6" key="1">
    <citation type="submission" date="2019-01" db="EMBL/GenBank/DDBJ databases">
        <title>PMF-metabolizing Aryl O-demethylase.</title>
        <authorList>
            <person name="Kim M."/>
        </authorList>
    </citation>
    <scope>NUCLEOTIDE SEQUENCE [LARGE SCALE GENOMIC DNA]</scope>
    <source>
        <strain evidence="5 6">PMF1</strain>
    </source>
</reference>
<dbReference type="InterPro" id="IPR011991">
    <property type="entry name" value="ArsR-like_HTH"/>
</dbReference>
<dbReference type="SUPFAM" id="SSF46785">
    <property type="entry name" value="Winged helix' DNA-binding domain"/>
    <property type="match status" value="1"/>
</dbReference>
<dbReference type="KEGG" id="bpro:PMF13cell1_03258"/>
<protein>
    <recommendedName>
        <fullName evidence="4">HTH arsR-type domain-containing protein</fullName>
    </recommendedName>
</protein>
<dbReference type="InterPro" id="IPR036388">
    <property type="entry name" value="WH-like_DNA-bd_sf"/>
</dbReference>
<dbReference type="PANTHER" id="PTHR43132:SF2">
    <property type="entry name" value="ARSENICAL RESISTANCE OPERON REPRESSOR ARSR-RELATED"/>
    <property type="match status" value="1"/>
</dbReference>
<dbReference type="Pfam" id="PF01022">
    <property type="entry name" value="HTH_5"/>
    <property type="match status" value="1"/>
</dbReference>
<sequence length="303" mass="34115">MLYFKNPEQALPVFKALSSEVRLQILNIISENEGKNLNEIAQMLNLTNSAISTHINKLLEADLIEIHSVSGTRGSMKICKPKHNNLIVELQPSIIQENCYHQDIRIGHYTACQVKPTCGLATVNGLIGEFDDPRYFYFAQRFEASVLWFSSGFIEYNIPNDLKAGERLVELQLSFEISSEAPGFQDVYPSDIYFYINDISLGCWVSPGDYGSKRGRFNPSWYPDGNNQYGLLKMLIVNRTGTFIDGSTRISDTTIDDLGIDYSHPITLRFSNPEDTRNPGGFTIFGAGFGNHNQSIKAKLLYE</sequence>
<name>A0A4P6M0U0_9FIRM</name>
<accession>A0A4P6M0U0</accession>
<keyword evidence="3" id="KW-0804">Transcription</keyword>
<dbReference type="RefSeq" id="WP_130181370.1">
    <property type="nucleotide sequence ID" value="NZ_CP035945.1"/>
</dbReference>
<dbReference type="SMART" id="SM00418">
    <property type="entry name" value="HTH_ARSR"/>
    <property type="match status" value="1"/>
</dbReference>
<evidence type="ECO:0000313" key="6">
    <source>
        <dbReference type="Proteomes" id="UP000289794"/>
    </source>
</evidence>
<dbReference type="InterPro" id="IPR001845">
    <property type="entry name" value="HTH_ArsR_DNA-bd_dom"/>
</dbReference>
<dbReference type="EMBL" id="CP035945">
    <property type="protein sequence ID" value="QBE97695.1"/>
    <property type="molecule type" value="Genomic_DNA"/>
</dbReference>
<dbReference type="AlphaFoldDB" id="A0A4P6M0U0"/>
<dbReference type="Proteomes" id="UP000289794">
    <property type="component" value="Chromosome"/>
</dbReference>
<evidence type="ECO:0000313" key="5">
    <source>
        <dbReference type="EMBL" id="QBE97695.1"/>
    </source>
</evidence>
<dbReference type="InterPro" id="IPR051011">
    <property type="entry name" value="Metal_resp_trans_reg"/>
</dbReference>
<dbReference type="CDD" id="cd00090">
    <property type="entry name" value="HTH_ARSR"/>
    <property type="match status" value="1"/>
</dbReference>
<dbReference type="GO" id="GO:0003677">
    <property type="term" value="F:DNA binding"/>
    <property type="evidence" value="ECO:0007669"/>
    <property type="project" value="UniProtKB-KW"/>
</dbReference>